<feature type="domain" description="MTTase N-terminal" evidence="8">
    <location>
        <begin position="5"/>
        <end position="117"/>
    </location>
</feature>
<evidence type="ECO:0000313" key="11">
    <source>
        <dbReference type="Proteomes" id="UP001165427"/>
    </source>
</evidence>
<keyword evidence="2" id="KW-0004">4Fe-4S</keyword>
<evidence type="ECO:0000256" key="7">
    <source>
        <dbReference type="ARBA" id="ARBA00023014"/>
    </source>
</evidence>
<dbReference type="Gene3D" id="3.80.30.20">
    <property type="entry name" value="tm_1862 like domain"/>
    <property type="match status" value="1"/>
</dbReference>
<keyword evidence="4" id="KW-0949">S-adenosyl-L-methionine</keyword>
<evidence type="ECO:0000259" key="9">
    <source>
        <dbReference type="PROSITE" id="PS51918"/>
    </source>
</evidence>
<keyword evidence="3" id="KW-0808">Transferase</keyword>
<protein>
    <submittedName>
        <fullName evidence="10">tRNA (N(6)-L-threonylcarbamoyladenosine(37)-C(2))-methylthiotransferase MtaB</fullName>
    </submittedName>
</protein>
<dbReference type="Pfam" id="PF04055">
    <property type="entry name" value="Radical_SAM"/>
    <property type="match status" value="1"/>
</dbReference>
<dbReference type="SUPFAM" id="SSF102114">
    <property type="entry name" value="Radical SAM enzymes"/>
    <property type="match status" value="1"/>
</dbReference>
<dbReference type="PROSITE" id="PS51918">
    <property type="entry name" value="RADICAL_SAM"/>
    <property type="match status" value="1"/>
</dbReference>
<dbReference type="GO" id="GO:0035597">
    <property type="term" value="F:tRNA-2-methylthio-N(6)-dimethylallyladenosine(37) synthase activity"/>
    <property type="evidence" value="ECO:0007669"/>
    <property type="project" value="TreeGrafter"/>
</dbReference>
<comment type="cofactor">
    <cofactor evidence="1">
        <name>[4Fe-4S] cluster</name>
        <dbReference type="ChEBI" id="CHEBI:49883"/>
    </cofactor>
</comment>
<dbReference type="InterPro" id="IPR038135">
    <property type="entry name" value="Methylthiotransferase_N_sf"/>
</dbReference>
<sequence>MDRMKRYRIVTLGCKVNQCESAAIGHLLEQQGFDCDAGAPDPDVVVINTCTVTGKAAMQSRQAIRKAVRSHPGARIVVTGCHVEVAAPAVGAMEGVHLVVDNGNKMELVALLDRLSPAGGSAAPAFALRDGCTDHCFAALPAVSRDDRTRAFLKIQDGCNTCCTYCIVPRTRGPSRSMPTADVHRHMRRLGENGFREVVLTGIHLGAYGLDLEPPTTLTDLIDRLSSPPMVDRLRISSIEPTEITSALVALFAQRAGALCPHFHVPLQSGDNGVLRRMGRQYTREQYTEVIHTIARSLPMAAIGVDVMAGFPGESEAAFEQTCALIQSLPVTYLHVFPFSPRQGTPAVRFTAKVPERIAKERCRYLRAIGEEKRRRFMQSMVGRELVVLTQTLSSTPCPTARGMSENYLPVLLSGVRLETNSLVRARIQGVSDAGILLGEQLPPVNP</sequence>
<dbReference type="PANTHER" id="PTHR43020:SF2">
    <property type="entry name" value="MITOCHONDRIAL TRNA METHYLTHIOTRANSFERASE CDK5RAP1"/>
    <property type="match status" value="1"/>
</dbReference>
<dbReference type="GO" id="GO:0005829">
    <property type="term" value="C:cytosol"/>
    <property type="evidence" value="ECO:0007669"/>
    <property type="project" value="TreeGrafter"/>
</dbReference>
<dbReference type="InterPro" id="IPR020612">
    <property type="entry name" value="Methylthiotransferase_CS"/>
</dbReference>
<organism evidence="10 11">
    <name type="scientific">Desulfatitalea alkaliphila</name>
    <dbReference type="NCBI Taxonomy" id="2929485"/>
    <lineage>
        <taxon>Bacteria</taxon>
        <taxon>Pseudomonadati</taxon>
        <taxon>Thermodesulfobacteriota</taxon>
        <taxon>Desulfobacteria</taxon>
        <taxon>Desulfobacterales</taxon>
        <taxon>Desulfosarcinaceae</taxon>
        <taxon>Desulfatitalea</taxon>
    </lineage>
</organism>
<dbReference type="CDD" id="cd01335">
    <property type="entry name" value="Radical_SAM"/>
    <property type="match status" value="1"/>
</dbReference>
<keyword evidence="11" id="KW-1185">Reference proteome</keyword>
<dbReference type="EMBL" id="JALJRB010000007">
    <property type="protein sequence ID" value="MCJ8500623.1"/>
    <property type="molecule type" value="Genomic_DNA"/>
</dbReference>
<accession>A0AA41UPM5</accession>
<dbReference type="RefSeq" id="WP_246905547.1">
    <property type="nucleotide sequence ID" value="NZ_JALJRB010000007.1"/>
</dbReference>
<evidence type="ECO:0000256" key="2">
    <source>
        <dbReference type="ARBA" id="ARBA00022485"/>
    </source>
</evidence>
<dbReference type="AlphaFoldDB" id="A0AA41UPM5"/>
<dbReference type="InterPro" id="IPR005839">
    <property type="entry name" value="Methylthiotransferase"/>
</dbReference>
<keyword evidence="6" id="KW-0408">Iron</keyword>
<evidence type="ECO:0000256" key="3">
    <source>
        <dbReference type="ARBA" id="ARBA00022679"/>
    </source>
</evidence>
<dbReference type="Proteomes" id="UP001165427">
    <property type="component" value="Unassembled WGS sequence"/>
</dbReference>
<dbReference type="InterPro" id="IPR058240">
    <property type="entry name" value="rSAM_sf"/>
</dbReference>
<dbReference type="PROSITE" id="PS01278">
    <property type="entry name" value="MTTASE_RADICAL"/>
    <property type="match status" value="1"/>
</dbReference>
<name>A0AA41UPM5_9BACT</name>
<evidence type="ECO:0000256" key="1">
    <source>
        <dbReference type="ARBA" id="ARBA00001966"/>
    </source>
</evidence>
<evidence type="ECO:0000256" key="5">
    <source>
        <dbReference type="ARBA" id="ARBA00022723"/>
    </source>
</evidence>
<dbReference type="InterPro" id="IPR006467">
    <property type="entry name" value="MiaB-like_bact"/>
</dbReference>
<dbReference type="InterPro" id="IPR013848">
    <property type="entry name" value="Methylthiotransferase_N"/>
</dbReference>
<feature type="domain" description="Radical SAM core" evidence="9">
    <location>
        <begin position="145"/>
        <end position="376"/>
    </location>
</feature>
<dbReference type="InterPro" id="IPR023404">
    <property type="entry name" value="rSAM_horseshoe"/>
</dbReference>
<dbReference type="SFLD" id="SFLDG01082">
    <property type="entry name" value="B12-binding_domain_containing"/>
    <property type="match status" value="1"/>
</dbReference>
<dbReference type="InterPro" id="IPR007197">
    <property type="entry name" value="rSAM"/>
</dbReference>
<keyword evidence="7" id="KW-0411">Iron-sulfur</keyword>
<dbReference type="SFLD" id="SFLDG01061">
    <property type="entry name" value="methylthiotransferase"/>
    <property type="match status" value="1"/>
</dbReference>
<keyword evidence="5" id="KW-0479">Metal-binding</keyword>
<dbReference type="PROSITE" id="PS51449">
    <property type="entry name" value="MTTASE_N"/>
    <property type="match status" value="1"/>
</dbReference>
<dbReference type="Gene3D" id="3.40.50.12160">
    <property type="entry name" value="Methylthiotransferase, N-terminal domain"/>
    <property type="match status" value="1"/>
</dbReference>
<dbReference type="SFLD" id="SFLDS00029">
    <property type="entry name" value="Radical_SAM"/>
    <property type="match status" value="1"/>
</dbReference>
<comment type="caution">
    <text evidence="10">The sequence shown here is derived from an EMBL/GenBank/DDBJ whole genome shotgun (WGS) entry which is preliminary data.</text>
</comment>
<reference evidence="10" key="1">
    <citation type="submission" date="2022-04" db="EMBL/GenBank/DDBJ databases">
        <title>Desulfatitalea alkaliphila sp. nov., a novel anaerobic sulfate-reducing bacterium isolated from terrestrial mud volcano, Taman Peninsula, Russia.</title>
        <authorList>
            <person name="Khomyakova M.A."/>
            <person name="Merkel A.Y."/>
            <person name="Slobodkin A.I."/>
        </authorList>
    </citation>
    <scope>NUCLEOTIDE SEQUENCE</scope>
    <source>
        <strain evidence="10">M08but</strain>
    </source>
</reference>
<evidence type="ECO:0000259" key="8">
    <source>
        <dbReference type="PROSITE" id="PS51449"/>
    </source>
</evidence>
<dbReference type="GO" id="GO:0051539">
    <property type="term" value="F:4 iron, 4 sulfur cluster binding"/>
    <property type="evidence" value="ECO:0007669"/>
    <property type="project" value="UniProtKB-KW"/>
</dbReference>
<dbReference type="NCBIfam" id="TIGR01579">
    <property type="entry name" value="MiaB-like-C"/>
    <property type="match status" value="1"/>
</dbReference>
<evidence type="ECO:0000256" key="6">
    <source>
        <dbReference type="ARBA" id="ARBA00023004"/>
    </source>
</evidence>
<evidence type="ECO:0000313" key="10">
    <source>
        <dbReference type="EMBL" id="MCJ8500623.1"/>
    </source>
</evidence>
<dbReference type="GO" id="GO:0046872">
    <property type="term" value="F:metal ion binding"/>
    <property type="evidence" value="ECO:0007669"/>
    <property type="project" value="UniProtKB-KW"/>
</dbReference>
<dbReference type="Pfam" id="PF00919">
    <property type="entry name" value="UPF0004"/>
    <property type="match status" value="1"/>
</dbReference>
<dbReference type="NCBIfam" id="TIGR00089">
    <property type="entry name" value="MiaB/RimO family radical SAM methylthiotransferase"/>
    <property type="match status" value="1"/>
</dbReference>
<proteinExistence type="predicted"/>
<gene>
    <name evidence="10" type="primary">mtaB</name>
    <name evidence="10" type="ORF">MRX98_08575</name>
</gene>
<dbReference type="SMART" id="SM00729">
    <property type="entry name" value="Elp3"/>
    <property type="match status" value="1"/>
</dbReference>
<dbReference type="PANTHER" id="PTHR43020">
    <property type="entry name" value="CDK5 REGULATORY SUBUNIT-ASSOCIATED PROTEIN 1"/>
    <property type="match status" value="1"/>
</dbReference>
<evidence type="ECO:0000256" key="4">
    <source>
        <dbReference type="ARBA" id="ARBA00022691"/>
    </source>
</evidence>
<dbReference type="InterPro" id="IPR006638">
    <property type="entry name" value="Elp3/MiaA/NifB-like_rSAM"/>
</dbReference>